<sequence length="364" mass="39108">MKHSKKFSRCICGSMMIFLLSFSAPQGSLAAGPVTYKKITKQFLTSGKVDLVREVVTLPLHRGRLASGETVWFVLTDVSDYATSKDMGLTWAPSLAKAKDLTSTRVAERDESGNFTFKSGRVDFSPSQTLVGGEAPHFFPPRTARAGSVGDVHYSPLARVANRKDIVFNAPVIAFNVEPAKLAFCNGSPDYSVVTDSVASICPDKGTVDLKLRSGFANGKHLRYLSFDANSEESATLESSTFAPAESDILQSGAIEVIYTIVNGKMGENDPNRQGLDSAINGEGPSLDILAHFKEISAGYSPMWDVRLAEWTQEAISKDQRKLITDGDDLEAKSEAGLLVSPAGGPVKTTGNLVNCPVVGFTDE</sequence>
<name>A0ABX3WSY6_9BRAD</name>
<keyword evidence="4" id="KW-1185">Reference proteome</keyword>
<evidence type="ECO:0000256" key="1">
    <source>
        <dbReference type="SAM" id="SignalP"/>
    </source>
</evidence>
<reference evidence="3 4" key="1">
    <citation type="submission" date="2017-03" db="EMBL/GenBank/DDBJ databases">
        <title>Whole genome sequences of fourteen strains of Bradyrhizobium canariense and one strain of Bradyrhizobium japonicum isolated from Lupinus (Papilionoideae: Genisteae) species in Algeria.</title>
        <authorList>
            <person name="Crovadore J."/>
            <person name="Chekireb D."/>
            <person name="Brachmann A."/>
            <person name="Chablais R."/>
            <person name="Cochard B."/>
            <person name="Lefort F."/>
        </authorList>
    </citation>
    <scope>NUCLEOTIDE SEQUENCE [LARGE SCALE GENOMIC DNA]</scope>
    <source>
        <strain evidence="3 4">UBMAN05</strain>
    </source>
</reference>
<accession>A0ABX3WSY6</accession>
<organism evidence="3 4">
    <name type="scientific">Bradyrhizobium canariense</name>
    <dbReference type="NCBI Taxonomy" id="255045"/>
    <lineage>
        <taxon>Bacteria</taxon>
        <taxon>Pseudomonadati</taxon>
        <taxon>Pseudomonadota</taxon>
        <taxon>Alphaproteobacteria</taxon>
        <taxon>Hyphomicrobiales</taxon>
        <taxon>Nitrobacteraceae</taxon>
        <taxon>Bradyrhizobium</taxon>
    </lineage>
</organism>
<feature type="signal peptide" evidence="1">
    <location>
        <begin position="1"/>
        <end position="30"/>
    </location>
</feature>
<dbReference type="InterPro" id="IPR055905">
    <property type="entry name" value="DUF7482"/>
</dbReference>
<evidence type="ECO:0000259" key="2">
    <source>
        <dbReference type="Pfam" id="PF24298"/>
    </source>
</evidence>
<keyword evidence="1" id="KW-0732">Signal</keyword>
<evidence type="ECO:0000313" key="4">
    <source>
        <dbReference type="Proteomes" id="UP000193884"/>
    </source>
</evidence>
<feature type="chain" id="PRO_5046797350" description="DUF7482 domain-containing protein" evidence="1">
    <location>
        <begin position="31"/>
        <end position="364"/>
    </location>
</feature>
<dbReference type="Proteomes" id="UP000193884">
    <property type="component" value="Unassembled WGS sequence"/>
</dbReference>
<protein>
    <recommendedName>
        <fullName evidence="2">DUF7482 domain-containing protein</fullName>
    </recommendedName>
</protein>
<gene>
    <name evidence="3" type="ORF">BST63_35755</name>
</gene>
<evidence type="ECO:0000313" key="3">
    <source>
        <dbReference type="EMBL" id="OSJ21198.1"/>
    </source>
</evidence>
<feature type="domain" description="DUF7482" evidence="2">
    <location>
        <begin position="163"/>
        <end position="315"/>
    </location>
</feature>
<proteinExistence type="predicted"/>
<comment type="caution">
    <text evidence="3">The sequence shown here is derived from an EMBL/GenBank/DDBJ whole genome shotgun (WGS) entry which is preliminary data.</text>
</comment>
<dbReference type="Pfam" id="PF24298">
    <property type="entry name" value="DUF7482"/>
    <property type="match status" value="1"/>
</dbReference>
<dbReference type="EMBL" id="NAFK01000177">
    <property type="protein sequence ID" value="OSJ21198.1"/>
    <property type="molecule type" value="Genomic_DNA"/>
</dbReference>